<dbReference type="SUPFAM" id="SSF88659">
    <property type="entry name" value="Sigma3 and sigma4 domains of RNA polymerase sigma factors"/>
    <property type="match status" value="1"/>
</dbReference>
<dbReference type="InterPro" id="IPR013324">
    <property type="entry name" value="RNA_pol_sigma_r3/r4-like"/>
</dbReference>
<dbReference type="InterPro" id="IPR007627">
    <property type="entry name" value="RNA_pol_sigma70_r2"/>
</dbReference>
<comment type="caution">
    <text evidence="7">The sequence shown here is derived from an EMBL/GenBank/DDBJ whole genome shotgun (WGS) entry which is preliminary data.</text>
</comment>
<dbReference type="SUPFAM" id="SSF88946">
    <property type="entry name" value="Sigma2 domain of RNA polymerase sigma factors"/>
    <property type="match status" value="1"/>
</dbReference>
<dbReference type="Pfam" id="PF04542">
    <property type="entry name" value="Sigma70_r2"/>
    <property type="match status" value="1"/>
</dbReference>
<dbReference type="GO" id="GO:0016987">
    <property type="term" value="F:sigma factor activity"/>
    <property type="evidence" value="ECO:0007669"/>
    <property type="project" value="UniProtKB-KW"/>
</dbReference>
<evidence type="ECO:0000256" key="2">
    <source>
        <dbReference type="ARBA" id="ARBA00023015"/>
    </source>
</evidence>
<feature type="domain" description="RNA polymerase sigma-70 region 2" evidence="5">
    <location>
        <begin position="36"/>
        <end position="96"/>
    </location>
</feature>
<keyword evidence="3" id="KW-0731">Sigma factor</keyword>
<keyword evidence="2" id="KW-0805">Transcription regulation</keyword>
<sequence>MSLFIRTKKSAEDLLVERLKKGEQKAQREIYDLSAKKMLSVCRSYIADSHYAEDCMINGFCKVFNHINKFESKGSFEGWIRRIMVNECLTFLRSNKTLIYLDDTKVTNYDDIDDELEELEFTFNVEEMLQQLPETYRLVFNLHILEDYSHQEIAEALNISVSSSKTQLFRAKAKLKEIILTKKRVQNEI</sequence>
<dbReference type="PANTHER" id="PTHR43133:SF46">
    <property type="entry name" value="RNA POLYMERASE SIGMA-70 FACTOR ECF SUBFAMILY"/>
    <property type="match status" value="1"/>
</dbReference>
<dbReference type="NCBIfam" id="TIGR02937">
    <property type="entry name" value="sigma70-ECF"/>
    <property type="match status" value="1"/>
</dbReference>
<organism evidence="7 8">
    <name type="scientific">Faecalibacter macacae</name>
    <dbReference type="NCBI Taxonomy" id="1859289"/>
    <lineage>
        <taxon>Bacteria</taxon>
        <taxon>Pseudomonadati</taxon>
        <taxon>Bacteroidota</taxon>
        <taxon>Flavobacteriia</taxon>
        <taxon>Flavobacteriales</taxon>
        <taxon>Weeksellaceae</taxon>
        <taxon>Faecalibacter</taxon>
    </lineage>
</organism>
<name>A0A3L9MK45_9FLAO</name>
<evidence type="ECO:0000256" key="3">
    <source>
        <dbReference type="ARBA" id="ARBA00023082"/>
    </source>
</evidence>
<reference evidence="7 8" key="1">
    <citation type="submission" date="2018-10" db="EMBL/GenBank/DDBJ databases">
        <authorList>
            <person name="Chen X."/>
        </authorList>
    </citation>
    <scope>NUCLEOTIDE SEQUENCE [LARGE SCALE GENOMIC DNA]</scope>
    <source>
        <strain evidence="7 8">YIM 102668</strain>
    </source>
</reference>
<dbReference type="RefSeq" id="WP_121933980.1">
    <property type="nucleotide sequence ID" value="NZ_RDOJ01000004.1"/>
</dbReference>
<dbReference type="GO" id="GO:0003677">
    <property type="term" value="F:DNA binding"/>
    <property type="evidence" value="ECO:0007669"/>
    <property type="project" value="InterPro"/>
</dbReference>
<dbReference type="InterPro" id="IPR036388">
    <property type="entry name" value="WH-like_DNA-bd_sf"/>
</dbReference>
<gene>
    <name evidence="7" type="ORF">EAH69_04430</name>
</gene>
<evidence type="ECO:0000259" key="6">
    <source>
        <dbReference type="Pfam" id="PF08281"/>
    </source>
</evidence>
<dbReference type="OrthoDB" id="1056775at2"/>
<dbReference type="Proteomes" id="UP000275348">
    <property type="component" value="Unassembled WGS sequence"/>
</dbReference>
<feature type="domain" description="RNA polymerase sigma factor 70 region 4 type 2" evidence="6">
    <location>
        <begin position="124"/>
        <end position="175"/>
    </location>
</feature>
<dbReference type="GO" id="GO:0006352">
    <property type="term" value="P:DNA-templated transcription initiation"/>
    <property type="evidence" value="ECO:0007669"/>
    <property type="project" value="InterPro"/>
</dbReference>
<dbReference type="EMBL" id="RDOJ01000004">
    <property type="protein sequence ID" value="RLZ11674.1"/>
    <property type="molecule type" value="Genomic_DNA"/>
</dbReference>
<dbReference type="InterPro" id="IPR013249">
    <property type="entry name" value="RNA_pol_sigma70_r4_t2"/>
</dbReference>
<dbReference type="PANTHER" id="PTHR43133">
    <property type="entry name" value="RNA POLYMERASE ECF-TYPE SIGMA FACTO"/>
    <property type="match status" value="1"/>
</dbReference>
<protein>
    <submittedName>
        <fullName evidence="7">Sigma-70 family RNA polymerase sigma factor</fullName>
    </submittedName>
</protein>
<evidence type="ECO:0000313" key="7">
    <source>
        <dbReference type="EMBL" id="RLZ11674.1"/>
    </source>
</evidence>
<proteinExistence type="inferred from homology"/>
<dbReference type="Gene3D" id="1.10.10.10">
    <property type="entry name" value="Winged helix-like DNA-binding domain superfamily/Winged helix DNA-binding domain"/>
    <property type="match status" value="1"/>
</dbReference>
<dbReference type="InterPro" id="IPR013325">
    <property type="entry name" value="RNA_pol_sigma_r2"/>
</dbReference>
<evidence type="ECO:0000256" key="1">
    <source>
        <dbReference type="ARBA" id="ARBA00010641"/>
    </source>
</evidence>
<dbReference type="Gene3D" id="1.10.1740.10">
    <property type="match status" value="1"/>
</dbReference>
<evidence type="ECO:0000313" key="8">
    <source>
        <dbReference type="Proteomes" id="UP000275348"/>
    </source>
</evidence>
<evidence type="ECO:0000256" key="4">
    <source>
        <dbReference type="ARBA" id="ARBA00023163"/>
    </source>
</evidence>
<comment type="similarity">
    <text evidence="1">Belongs to the sigma-70 factor family. ECF subfamily.</text>
</comment>
<dbReference type="InterPro" id="IPR039425">
    <property type="entry name" value="RNA_pol_sigma-70-like"/>
</dbReference>
<keyword evidence="8" id="KW-1185">Reference proteome</keyword>
<dbReference type="InterPro" id="IPR014284">
    <property type="entry name" value="RNA_pol_sigma-70_dom"/>
</dbReference>
<dbReference type="AlphaFoldDB" id="A0A3L9MK45"/>
<evidence type="ECO:0000259" key="5">
    <source>
        <dbReference type="Pfam" id="PF04542"/>
    </source>
</evidence>
<accession>A0A3L9MK45</accession>
<dbReference type="Pfam" id="PF08281">
    <property type="entry name" value="Sigma70_r4_2"/>
    <property type="match status" value="1"/>
</dbReference>
<keyword evidence="4" id="KW-0804">Transcription</keyword>
<dbReference type="CDD" id="cd06171">
    <property type="entry name" value="Sigma70_r4"/>
    <property type="match status" value="1"/>
</dbReference>